<feature type="domain" description="Chitin-binding type-2" evidence="2">
    <location>
        <begin position="155"/>
        <end position="212"/>
    </location>
</feature>
<name>A0A8J5MZR4_HOMAM</name>
<accession>A0A8J5MZR4</accession>
<dbReference type="InterPro" id="IPR002557">
    <property type="entry name" value="Chitin-bd_dom"/>
</dbReference>
<evidence type="ECO:0000313" key="4">
    <source>
        <dbReference type="Proteomes" id="UP000747542"/>
    </source>
</evidence>
<feature type="chain" id="PRO_5035284728" description="Chitin-binding type-2 domain-containing protein" evidence="1">
    <location>
        <begin position="20"/>
        <end position="264"/>
    </location>
</feature>
<protein>
    <recommendedName>
        <fullName evidence="2">Chitin-binding type-2 domain-containing protein</fullName>
    </recommendedName>
</protein>
<dbReference type="GO" id="GO:0005576">
    <property type="term" value="C:extracellular region"/>
    <property type="evidence" value="ECO:0007669"/>
    <property type="project" value="InterPro"/>
</dbReference>
<dbReference type="Proteomes" id="UP000747542">
    <property type="component" value="Unassembled WGS sequence"/>
</dbReference>
<dbReference type="PROSITE" id="PS50940">
    <property type="entry name" value="CHIT_BIND_II"/>
    <property type="match status" value="2"/>
</dbReference>
<dbReference type="EMBL" id="JAHLQT010014894">
    <property type="protein sequence ID" value="KAG7170003.1"/>
    <property type="molecule type" value="Genomic_DNA"/>
</dbReference>
<keyword evidence="1" id="KW-0732">Signal</keyword>
<dbReference type="SMART" id="SM00494">
    <property type="entry name" value="ChtBD2"/>
    <property type="match status" value="3"/>
</dbReference>
<feature type="signal peptide" evidence="1">
    <location>
        <begin position="1"/>
        <end position="19"/>
    </location>
</feature>
<evidence type="ECO:0000256" key="1">
    <source>
        <dbReference type="SAM" id="SignalP"/>
    </source>
</evidence>
<dbReference type="AlphaFoldDB" id="A0A8J5MZR4"/>
<dbReference type="GO" id="GO:0008061">
    <property type="term" value="F:chitin binding"/>
    <property type="evidence" value="ECO:0007669"/>
    <property type="project" value="InterPro"/>
</dbReference>
<proteinExistence type="predicted"/>
<comment type="caution">
    <text evidence="3">The sequence shown here is derived from an EMBL/GenBank/DDBJ whole genome shotgun (WGS) entry which is preliminary data.</text>
</comment>
<evidence type="ECO:0000259" key="2">
    <source>
        <dbReference type="PROSITE" id="PS50940"/>
    </source>
</evidence>
<sequence length="264" mass="29631">MRQQWLHLSPVLCTGGTLGQDPCTPDCSNMDPQDMVEDPNDCHRYYICLQEGHPSDHSIPCPAEHRFTSTYGDCVPDDGCTPSCTTPVSTTTSRACHYTCNSEGDLLTDPFDCNSYYLCHADGQSGPYICPEDRPYFNGQFCVENIESCCRDPCVVFCYPNNIQIPDPLDCRRFYICVEEGSPYEDHHYDCKPGMVMDPGVGVCVAGNYCQPQCTAQQAQVMAAMEEKLQKIADVTYDQKHNDYLSLSALAEQTELRRYEASLR</sequence>
<gene>
    <name evidence="3" type="ORF">Hamer_G012224</name>
</gene>
<evidence type="ECO:0000313" key="3">
    <source>
        <dbReference type="EMBL" id="KAG7170003.1"/>
    </source>
</evidence>
<reference evidence="3" key="1">
    <citation type="journal article" date="2021" name="Sci. Adv.">
        <title>The American lobster genome reveals insights on longevity, neural, and immune adaptations.</title>
        <authorList>
            <person name="Polinski J.M."/>
            <person name="Zimin A.V."/>
            <person name="Clark K.F."/>
            <person name="Kohn A.B."/>
            <person name="Sadowski N."/>
            <person name="Timp W."/>
            <person name="Ptitsyn A."/>
            <person name="Khanna P."/>
            <person name="Romanova D.Y."/>
            <person name="Williams P."/>
            <person name="Greenwood S.J."/>
            <person name="Moroz L.L."/>
            <person name="Walt D.R."/>
            <person name="Bodnar A.G."/>
        </authorList>
    </citation>
    <scope>NUCLEOTIDE SEQUENCE</scope>
    <source>
        <strain evidence="3">GMGI-L3</strain>
    </source>
</reference>
<dbReference type="InterPro" id="IPR036508">
    <property type="entry name" value="Chitin-bd_dom_sf"/>
</dbReference>
<dbReference type="SUPFAM" id="SSF57625">
    <property type="entry name" value="Invertebrate chitin-binding proteins"/>
    <property type="match status" value="1"/>
</dbReference>
<keyword evidence="4" id="KW-1185">Reference proteome</keyword>
<feature type="domain" description="Chitin-binding type-2" evidence="2">
    <location>
        <begin position="24"/>
        <end position="82"/>
    </location>
</feature>
<organism evidence="3 4">
    <name type="scientific">Homarus americanus</name>
    <name type="common">American lobster</name>
    <dbReference type="NCBI Taxonomy" id="6706"/>
    <lineage>
        <taxon>Eukaryota</taxon>
        <taxon>Metazoa</taxon>
        <taxon>Ecdysozoa</taxon>
        <taxon>Arthropoda</taxon>
        <taxon>Crustacea</taxon>
        <taxon>Multicrustacea</taxon>
        <taxon>Malacostraca</taxon>
        <taxon>Eumalacostraca</taxon>
        <taxon>Eucarida</taxon>
        <taxon>Decapoda</taxon>
        <taxon>Pleocyemata</taxon>
        <taxon>Astacidea</taxon>
        <taxon>Nephropoidea</taxon>
        <taxon>Nephropidae</taxon>
        <taxon>Homarus</taxon>
    </lineage>
</organism>